<dbReference type="AlphaFoldDB" id="A0A212APB2"/>
<dbReference type="GO" id="GO:0016787">
    <property type="term" value="F:hydrolase activity"/>
    <property type="evidence" value="ECO:0007669"/>
    <property type="project" value="UniProtKB-KW"/>
</dbReference>
<evidence type="ECO:0000313" key="5">
    <source>
        <dbReference type="EMBL" id="OWJ83305.1"/>
    </source>
</evidence>
<dbReference type="EMBL" id="NIPX01000022">
    <property type="protein sequence ID" value="OWJ83305.1"/>
    <property type="molecule type" value="Genomic_DNA"/>
</dbReference>
<dbReference type="InterPro" id="IPR051682">
    <property type="entry name" value="Mito_Persulfide_Diox"/>
</dbReference>
<dbReference type="RefSeq" id="WP_088233797.1">
    <property type="nucleotide sequence ID" value="NZ_CALUEG010000011.1"/>
</dbReference>
<organism evidence="5 6">
    <name type="scientific">Haematobacter missouriensis</name>
    <dbReference type="NCBI Taxonomy" id="366616"/>
    <lineage>
        <taxon>Bacteria</taxon>
        <taxon>Pseudomonadati</taxon>
        <taxon>Pseudomonadota</taxon>
        <taxon>Alphaproteobacteria</taxon>
        <taxon>Rhodobacterales</taxon>
        <taxon>Paracoccaceae</taxon>
        <taxon>Haematobacter</taxon>
    </lineage>
</organism>
<evidence type="ECO:0000256" key="2">
    <source>
        <dbReference type="SAM" id="MobiDB-lite"/>
    </source>
</evidence>
<reference evidence="6 7" key="1">
    <citation type="submission" date="2016-11" db="EMBL/GenBank/DDBJ databases">
        <title>Comparison of Traditional DNA-DNA Hybridization with In Silico Genomic Analysis.</title>
        <authorList>
            <person name="Nicholson A.C."/>
            <person name="Sammons S."/>
            <person name="Humrighouse B.W."/>
            <person name="Graziano J."/>
            <person name="Lasker B."/>
            <person name="Whitney A.M."/>
            <person name="Mcquiston J.R."/>
        </authorList>
    </citation>
    <scope>NUCLEOTIDE SEQUENCE [LARGE SCALE GENOMIC DNA]</scope>
    <source>
        <strain evidence="4 7">H1892</strain>
        <strain evidence="5 6">H2381</strain>
    </source>
</reference>
<evidence type="ECO:0000259" key="3">
    <source>
        <dbReference type="SMART" id="SM00849"/>
    </source>
</evidence>
<dbReference type="GO" id="GO:0050313">
    <property type="term" value="F:sulfur dioxygenase activity"/>
    <property type="evidence" value="ECO:0007669"/>
    <property type="project" value="InterPro"/>
</dbReference>
<evidence type="ECO:0000313" key="4">
    <source>
        <dbReference type="EMBL" id="OWJ77415.1"/>
    </source>
</evidence>
<keyword evidence="5" id="KW-0378">Hydrolase</keyword>
<accession>A0A212APB2</accession>
<dbReference type="InterPro" id="IPR036866">
    <property type="entry name" value="RibonucZ/Hydroxyglut_hydro"/>
</dbReference>
<dbReference type="InterPro" id="IPR044528">
    <property type="entry name" value="POD-like_MBL-fold"/>
</dbReference>
<feature type="domain" description="Metallo-beta-lactamase" evidence="3">
    <location>
        <begin position="207"/>
        <end position="396"/>
    </location>
</feature>
<evidence type="ECO:0000256" key="1">
    <source>
        <dbReference type="ARBA" id="ARBA00022723"/>
    </source>
</evidence>
<dbReference type="Gene3D" id="3.90.190.10">
    <property type="entry name" value="Protein tyrosine phosphatase superfamily"/>
    <property type="match status" value="1"/>
</dbReference>
<dbReference type="PANTHER" id="PTHR43084:SF1">
    <property type="entry name" value="PERSULFIDE DIOXYGENASE ETHE1, MITOCHONDRIAL"/>
    <property type="match status" value="1"/>
</dbReference>
<comment type="caution">
    <text evidence="5">The sequence shown here is derived from an EMBL/GenBank/DDBJ whole genome shotgun (WGS) entry which is preliminary data.</text>
</comment>
<feature type="region of interest" description="Disordered" evidence="2">
    <location>
        <begin position="398"/>
        <end position="419"/>
    </location>
</feature>
<dbReference type="Pfam" id="PF04273">
    <property type="entry name" value="BLH_phosphatase"/>
    <property type="match status" value="1"/>
</dbReference>
<protein>
    <submittedName>
        <fullName evidence="5">MBL fold metallo-hydrolase</fullName>
    </submittedName>
</protein>
<dbReference type="SUPFAM" id="SSF56281">
    <property type="entry name" value="Metallo-hydrolase/oxidoreductase"/>
    <property type="match status" value="1"/>
</dbReference>
<dbReference type="OrthoDB" id="9784009at2"/>
<keyword evidence="1" id="KW-0479">Metal-binding</keyword>
<dbReference type="InterPro" id="IPR053449">
    <property type="entry name" value="MBL-like_hydrolase"/>
</dbReference>
<dbReference type="Pfam" id="PF00753">
    <property type="entry name" value="Lactamase_B"/>
    <property type="match status" value="1"/>
</dbReference>
<gene>
    <name evidence="5" type="ORF">CDV52_11550</name>
    <name evidence="4" type="ORF">CDV53_06595</name>
</gene>
<dbReference type="Proteomes" id="UP000196640">
    <property type="component" value="Unassembled WGS sequence"/>
</dbReference>
<evidence type="ECO:0000313" key="7">
    <source>
        <dbReference type="Proteomes" id="UP000214673"/>
    </source>
</evidence>
<sequence length="482" mass="53172">MFHLWSLCWNFHLSSVISTQARKYRPAVHRCGTGPFVAGARYINHVRRSEETILNILRISDRLSIACQLDPTDLSTIAQAGFARIVDLLPKDEASRRFGLCTEQRALAVGLDYDFIPVRLERITRADIAAFARATAGPEQVLAYCATGQLALMLHVLAEALAGRMTHAEVIAFGRGRGHDLALASAWLERDAARSPVVEGFYDPRTSSVQYVVSDPETRCCAIIDPVHDFDEKSGSTRTESADRLLAYVAARELKVEWILDTHPHADHFSAAAYLRERTGAPTAIGAQVLEVQKLWRAIYNLAECTMDGSPWDRLFAPGDTFRVGSLEGRVMASPGHTLASVTYVVGDAAFIHDTLFMPDGGSARADFPGGSAEALWRSINDILSLPDQTRLFTGHDYQPGGRHPRWESTPGQQKRENPHVMGQDEAGFLTLRKARDATLPMPKLILPALQVNLRGGRLPDPESNGTRYLKIPLDMLPGAVW</sequence>
<dbReference type="PANTHER" id="PTHR43084">
    <property type="entry name" value="PERSULFIDE DIOXYGENASE ETHE1"/>
    <property type="match status" value="1"/>
</dbReference>
<dbReference type="GO" id="GO:0046872">
    <property type="term" value="F:metal ion binding"/>
    <property type="evidence" value="ECO:0007669"/>
    <property type="project" value="UniProtKB-KW"/>
</dbReference>
<keyword evidence="7" id="KW-1185">Reference proteome</keyword>
<dbReference type="EMBL" id="NIPV01000019">
    <property type="protein sequence ID" value="OWJ77415.1"/>
    <property type="molecule type" value="Genomic_DNA"/>
</dbReference>
<dbReference type="CDD" id="cd07724">
    <property type="entry name" value="POD-like_MBL-fold"/>
    <property type="match status" value="1"/>
</dbReference>
<dbReference type="Gene3D" id="3.60.15.10">
    <property type="entry name" value="Ribonuclease Z/Hydroxyacylglutathione hydrolase-like"/>
    <property type="match status" value="1"/>
</dbReference>
<name>A0A212APB2_9RHOB</name>
<dbReference type="InterPro" id="IPR005939">
    <property type="entry name" value="BLH_phosphatase-like"/>
</dbReference>
<dbReference type="GO" id="GO:0070813">
    <property type="term" value="P:hydrogen sulfide metabolic process"/>
    <property type="evidence" value="ECO:0007669"/>
    <property type="project" value="TreeGrafter"/>
</dbReference>
<evidence type="ECO:0000313" key="6">
    <source>
        <dbReference type="Proteomes" id="UP000196640"/>
    </source>
</evidence>
<dbReference type="SMART" id="SM00849">
    <property type="entry name" value="Lactamase_B"/>
    <property type="match status" value="1"/>
</dbReference>
<dbReference type="Proteomes" id="UP000214673">
    <property type="component" value="Unassembled WGS sequence"/>
</dbReference>
<dbReference type="GO" id="GO:0006749">
    <property type="term" value="P:glutathione metabolic process"/>
    <property type="evidence" value="ECO:0007669"/>
    <property type="project" value="InterPro"/>
</dbReference>
<dbReference type="NCBIfam" id="NF040641">
    <property type="entry name" value="bifunc_ST_SDO"/>
    <property type="match status" value="1"/>
</dbReference>
<dbReference type="InterPro" id="IPR029021">
    <property type="entry name" value="Prot-tyrosine_phosphatase-like"/>
</dbReference>
<dbReference type="InterPro" id="IPR001279">
    <property type="entry name" value="Metallo-B-lactamas"/>
</dbReference>
<proteinExistence type="predicted"/>